<dbReference type="InterPro" id="IPR029063">
    <property type="entry name" value="SAM-dependent_MTases_sf"/>
</dbReference>
<sequence>MSPSLEPVGYLSAPLGISSDPTLPSDSQAHRNMATTTVVTSASKTGLNDDNVLFGANQTEVHRLDMQHQCIHDANPTFVYAPLDLSKGGYKILDQATGSGIWIREARAAAGADNEWVGSDIEDQYFPTDPPADTTYRHQSMTEPWPEHWRGYFDLVHSRMALPGVGVFPLATAVKNLISLIRPGGWIQLVEVEWNDWRMGPEGTVFRDAIRGLFAAVTGGQGVDLRERLIPMLEEAGLVGIGYKVIVTPFGARASERIRATSEASLFATAMGVSTTTRMLPPIGVSREQLDVMPERVLAEAKREGWESRHFVLWAQKPLAE</sequence>
<name>A0AA97PA82_PYRO3</name>
<dbReference type="SUPFAM" id="SSF53335">
    <property type="entry name" value="S-adenosyl-L-methionine-dependent methyltransferases"/>
    <property type="match status" value="1"/>
</dbReference>
<evidence type="ECO:0008006" key="2">
    <source>
        <dbReference type="Google" id="ProtNLM"/>
    </source>
</evidence>
<gene>
    <name evidence="1" type="ORF">OOU_Y34scaffold00045g3</name>
</gene>
<organism evidence="1">
    <name type="scientific">Pyricularia oryzae (strain Y34)</name>
    <name type="common">Rice blast fungus</name>
    <name type="synonym">Magnaporthe oryzae</name>
    <dbReference type="NCBI Taxonomy" id="1143189"/>
    <lineage>
        <taxon>Eukaryota</taxon>
        <taxon>Fungi</taxon>
        <taxon>Dikarya</taxon>
        <taxon>Ascomycota</taxon>
        <taxon>Pezizomycotina</taxon>
        <taxon>Sordariomycetes</taxon>
        <taxon>Sordariomycetidae</taxon>
        <taxon>Magnaporthales</taxon>
        <taxon>Pyriculariaceae</taxon>
        <taxon>Pyricularia</taxon>
    </lineage>
</organism>
<reference evidence="1" key="1">
    <citation type="journal article" date="2012" name="PLoS Genet.">
        <title>Comparative analysis of the genomes of two field isolates of the rice blast fungus Magnaporthe oryzae.</title>
        <authorList>
            <person name="Xue M."/>
            <person name="Yang J."/>
            <person name="Li Z."/>
            <person name="Hu S."/>
            <person name="Yao N."/>
            <person name="Dean R.A."/>
            <person name="Zhao W."/>
            <person name="Shen M."/>
            <person name="Zhang H."/>
            <person name="Li C."/>
            <person name="Liu L."/>
            <person name="Cao L."/>
            <person name="Xu X."/>
            <person name="Xing Y."/>
            <person name="Hsiang T."/>
            <person name="Zhang Z."/>
            <person name="Xu J.R."/>
            <person name="Peng Y.L."/>
        </authorList>
    </citation>
    <scope>NUCLEOTIDE SEQUENCE</scope>
    <source>
        <strain evidence="1">Y34</strain>
    </source>
</reference>
<dbReference type="EMBL" id="JH792988">
    <property type="protein sequence ID" value="ELQ44834.1"/>
    <property type="molecule type" value="Genomic_DNA"/>
</dbReference>
<accession>A0AA97PA82</accession>
<evidence type="ECO:0000313" key="1">
    <source>
        <dbReference type="EMBL" id="ELQ44834.1"/>
    </source>
</evidence>
<protein>
    <recommendedName>
        <fullName evidence="2">S-adenosyl-L-methionine-dependent methyltransferase</fullName>
    </recommendedName>
</protein>
<dbReference type="Proteomes" id="UP000011086">
    <property type="component" value="Unassembled WGS sequence"/>
</dbReference>
<proteinExistence type="predicted"/>
<dbReference type="Gene3D" id="3.40.50.150">
    <property type="entry name" value="Vaccinia Virus protein VP39"/>
    <property type="match status" value="1"/>
</dbReference>
<dbReference type="AlphaFoldDB" id="A0AA97PA82"/>